<feature type="non-terminal residue" evidence="5">
    <location>
        <position position="1"/>
    </location>
</feature>
<dbReference type="SMART" id="SM00297">
    <property type="entry name" value="BROMO"/>
    <property type="match status" value="1"/>
</dbReference>
<evidence type="ECO:0000313" key="5">
    <source>
        <dbReference type="EMBL" id="OMH78423.1"/>
    </source>
</evidence>
<proteinExistence type="predicted"/>
<dbReference type="GO" id="GO:0006325">
    <property type="term" value="P:chromatin organization"/>
    <property type="evidence" value="ECO:0007669"/>
    <property type="project" value="UniProtKB-ARBA"/>
</dbReference>
<evidence type="ECO:0000313" key="6">
    <source>
        <dbReference type="Proteomes" id="UP000188320"/>
    </source>
</evidence>
<dbReference type="Gene3D" id="1.20.920.10">
    <property type="entry name" value="Bromodomain-like"/>
    <property type="match status" value="1"/>
</dbReference>
<evidence type="ECO:0000256" key="2">
    <source>
        <dbReference type="PROSITE-ProRule" id="PRU00035"/>
    </source>
</evidence>
<dbReference type="InterPro" id="IPR001487">
    <property type="entry name" value="Bromodomain"/>
</dbReference>
<dbReference type="SUPFAM" id="SSF47370">
    <property type="entry name" value="Bromodomain"/>
    <property type="match status" value="1"/>
</dbReference>
<dbReference type="OrthoDB" id="21449at2759"/>
<dbReference type="Proteomes" id="UP000188320">
    <property type="component" value="Unassembled WGS sequence"/>
</dbReference>
<dbReference type="InterPro" id="IPR051831">
    <property type="entry name" value="Bromodomain_contain_prot"/>
</dbReference>
<organism evidence="5 6">
    <name type="scientific">Zancudomyces culisetae</name>
    <name type="common">Gut fungus</name>
    <name type="synonym">Smittium culisetae</name>
    <dbReference type="NCBI Taxonomy" id="1213189"/>
    <lineage>
        <taxon>Eukaryota</taxon>
        <taxon>Fungi</taxon>
        <taxon>Fungi incertae sedis</taxon>
        <taxon>Zoopagomycota</taxon>
        <taxon>Kickxellomycotina</taxon>
        <taxon>Harpellomycetes</taxon>
        <taxon>Harpellales</taxon>
        <taxon>Legeriomycetaceae</taxon>
        <taxon>Zancudomyces</taxon>
    </lineage>
</organism>
<protein>
    <submittedName>
        <fullName evidence="5">Bromodomain-containing protein 9</fullName>
    </submittedName>
</protein>
<reference evidence="6" key="1">
    <citation type="submission" date="2017-01" db="EMBL/GenBank/DDBJ databases">
        <authorList>
            <person name="Wang Y."/>
            <person name="White M."/>
            <person name="Kvist S."/>
            <person name="Moncalvo J.-M."/>
        </authorList>
    </citation>
    <scope>NUCLEOTIDE SEQUENCE [LARGE SCALE GENOMIC DNA]</scope>
    <source>
        <strain evidence="6">COL-18-3</strain>
    </source>
</reference>
<dbReference type="InterPro" id="IPR036427">
    <property type="entry name" value="Bromodomain-like_sf"/>
</dbReference>
<dbReference type="PROSITE" id="PS50014">
    <property type="entry name" value="BROMODOMAIN_2"/>
    <property type="match status" value="1"/>
</dbReference>
<evidence type="ECO:0000259" key="4">
    <source>
        <dbReference type="PROSITE" id="PS50014"/>
    </source>
</evidence>
<sequence>IADNEVRTTKKPVKVKRITIRFRSKQGFEERDQENLGNSIEPSSLDQTSMAVTEKSSGIKIKINLSAVKRLYPEFSLSKNIRESYNKLTNSIPATRKRMDVNQNGYAPRGKRLKLTYEAPKNREECVEKSRDINKAMLKILRKLNKKDEYTMFQTPMSPKQTQHHPKISKNPISLEIMKKRVERGKYKQIEQFKADFVLMCKNSKRQSHPNRKYYEYIQRMLEFGRKLIKKEIEKQKLWVLDNDHTTEPIDVLKNEALVADTPHVNKIYKDCSFTEHSKQKPSISSKKVADGPSTKPTVLPDGSLDPSSIDLLSKHPNHYMYNNFFVDPLSKFYNSKHDSNRNNTTTPHIDLGPKHSSTLSNPLLSIVGDDLGLQYLISLRSFLGNSGDALPPILDTFFSKKSNELSKGAFEFVSAALDCLNPTSSPTSRSTPRKKVDFPEFGVSDLPALVSPEHTQQPFQSPSSNHSSHSQVCSTDSELTEFLSSCNHAHPSTPTSAPRCIIEDVPRTLSSISELLTQFSTSGDPDYKGLEVQLAKLACHLL</sequence>
<dbReference type="GO" id="GO:0005634">
    <property type="term" value="C:nucleus"/>
    <property type="evidence" value="ECO:0007669"/>
    <property type="project" value="TreeGrafter"/>
</dbReference>
<dbReference type="PANTHER" id="PTHR22881">
    <property type="entry name" value="BROMODOMAIN CONTAINING PROTEIN"/>
    <property type="match status" value="1"/>
</dbReference>
<keyword evidence="6" id="KW-1185">Reference proteome</keyword>
<dbReference type="AlphaFoldDB" id="A0A1R1PBU0"/>
<evidence type="ECO:0000256" key="3">
    <source>
        <dbReference type="SAM" id="MobiDB-lite"/>
    </source>
</evidence>
<feature type="domain" description="Bromo" evidence="4">
    <location>
        <begin position="145"/>
        <end position="215"/>
    </location>
</feature>
<evidence type="ECO:0000256" key="1">
    <source>
        <dbReference type="ARBA" id="ARBA00023117"/>
    </source>
</evidence>
<dbReference type="GO" id="GO:0006357">
    <property type="term" value="P:regulation of transcription by RNA polymerase II"/>
    <property type="evidence" value="ECO:0007669"/>
    <property type="project" value="TreeGrafter"/>
</dbReference>
<keyword evidence="1 2" id="KW-0103">Bromodomain</keyword>
<gene>
    <name evidence="5" type="ORF">AX774_g8184</name>
</gene>
<dbReference type="Pfam" id="PF00439">
    <property type="entry name" value="Bromodomain"/>
    <property type="match status" value="1"/>
</dbReference>
<name>A0A1R1PBU0_ZANCU</name>
<dbReference type="EMBL" id="LSSK01001928">
    <property type="protein sequence ID" value="OMH78423.1"/>
    <property type="molecule type" value="Genomic_DNA"/>
</dbReference>
<dbReference type="PANTHER" id="PTHR22881:SF27">
    <property type="entry name" value="BROMODOMAIN CONTAINING 7_9"/>
    <property type="match status" value="1"/>
</dbReference>
<comment type="caution">
    <text evidence="5">The sequence shown here is derived from an EMBL/GenBank/DDBJ whole genome shotgun (WGS) entry which is preliminary data.</text>
</comment>
<feature type="region of interest" description="Disordered" evidence="3">
    <location>
        <begin position="279"/>
        <end position="303"/>
    </location>
</feature>
<accession>A0A1R1PBU0</accession>